<comment type="catalytic activity">
    <reaction evidence="5">
        <text>a 4-saturated-(3S)-3-hydroxyacyl-CoA = a (3E)-enoyl-CoA + H2O</text>
        <dbReference type="Rhea" id="RHEA:20724"/>
        <dbReference type="ChEBI" id="CHEBI:15377"/>
        <dbReference type="ChEBI" id="CHEBI:58521"/>
        <dbReference type="ChEBI" id="CHEBI:137480"/>
        <dbReference type="EC" id="4.2.1.17"/>
    </reaction>
</comment>
<dbReference type="Gene3D" id="3.90.226.10">
    <property type="entry name" value="2-enoyl-CoA Hydratase, Chain A, domain 1"/>
    <property type="match status" value="1"/>
</dbReference>
<dbReference type="Pfam" id="PF00378">
    <property type="entry name" value="ECH_1"/>
    <property type="match status" value="1"/>
</dbReference>
<organism evidence="7 8">
    <name type="scientific">Lipingzhangella halophila</name>
    <dbReference type="NCBI Taxonomy" id="1783352"/>
    <lineage>
        <taxon>Bacteria</taxon>
        <taxon>Bacillati</taxon>
        <taxon>Actinomycetota</taxon>
        <taxon>Actinomycetes</taxon>
        <taxon>Streptosporangiales</taxon>
        <taxon>Nocardiopsidaceae</taxon>
        <taxon>Lipingzhangella</taxon>
    </lineage>
</organism>
<dbReference type="PANTHER" id="PTHR11941:SF54">
    <property type="entry name" value="ENOYL-COA HYDRATASE, MITOCHONDRIAL"/>
    <property type="match status" value="1"/>
</dbReference>
<evidence type="ECO:0000256" key="1">
    <source>
        <dbReference type="ARBA" id="ARBA00005254"/>
    </source>
</evidence>
<evidence type="ECO:0000256" key="3">
    <source>
        <dbReference type="ARBA" id="ARBA00023239"/>
    </source>
</evidence>
<keyword evidence="8" id="KW-1185">Reference proteome</keyword>
<accession>A0A7W7W6U1</accession>
<dbReference type="GO" id="GO:0004300">
    <property type="term" value="F:enoyl-CoA hydratase activity"/>
    <property type="evidence" value="ECO:0007669"/>
    <property type="project" value="UniProtKB-EC"/>
</dbReference>
<dbReference type="AlphaFoldDB" id="A0A7W7W6U1"/>
<dbReference type="InterPro" id="IPR014748">
    <property type="entry name" value="Enoyl-CoA_hydra_C"/>
</dbReference>
<comment type="similarity">
    <text evidence="1">Belongs to the enoyl-CoA hydratase/isomerase family.</text>
</comment>
<evidence type="ECO:0000256" key="4">
    <source>
        <dbReference type="ARBA" id="ARBA00023709"/>
    </source>
</evidence>
<dbReference type="SUPFAM" id="SSF52096">
    <property type="entry name" value="ClpP/crotonase"/>
    <property type="match status" value="1"/>
</dbReference>
<evidence type="ECO:0000313" key="8">
    <source>
        <dbReference type="Proteomes" id="UP000523007"/>
    </source>
</evidence>
<dbReference type="CDD" id="cd06558">
    <property type="entry name" value="crotonase-like"/>
    <property type="match status" value="1"/>
</dbReference>
<feature type="region of interest" description="Disordered" evidence="6">
    <location>
        <begin position="247"/>
        <end position="268"/>
    </location>
</feature>
<name>A0A7W7W6U1_9ACTN</name>
<evidence type="ECO:0000313" key="7">
    <source>
        <dbReference type="EMBL" id="MBB4935294.1"/>
    </source>
</evidence>
<sequence length="268" mass="27285">MSANPSLTVEDGPVTLLRLERPDVHNALNSDLLGELDTAVARTAASGTARAIVITGSGDRAFSAGADLGELTGLDASEAHARLTRGQQVLNRIATCPLPVIAAVNGTALGGGFELVLAATFPVLAQNAKLGLPEAGLGLIPGYGGTQRLVRSVGPQVATHAMLTGTRLTADRAYELGLTPVPPVAADEVVTTALETARDLTTRGPAAIQSILSAVRSSADAPTETGLRLESALAALATGSPEAAEGIAAFREKRTPVFGDAAQPREET</sequence>
<evidence type="ECO:0000256" key="2">
    <source>
        <dbReference type="ARBA" id="ARBA00012076"/>
    </source>
</evidence>
<evidence type="ECO:0000256" key="5">
    <source>
        <dbReference type="ARBA" id="ARBA00023717"/>
    </source>
</evidence>
<dbReference type="FunFam" id="3.90.226.10:FF:000009">
    <property type="entry name" value="Carnitinyl-CoA dehydratase"/>
    <property type="match status" value="1"/>
</dbReference>
<dbReference type="EMBL" id="JACHJT010000002">
    <property type="protein sequence ID" value="MBB4935294.1"/>
    <property type="molecule type" value="Genomic_DNA"/>
</dbReference>
<reference evidence="7 8" key="1">
    <citation type="submission" date="2020-08" db="EMBL/GenBank/DDBJ databases">
        <title>Sequencing the genomes of 1000 actinobacteria strains.</title>
        <authorList>
            <person name="Klenk H.-P."/>
        </authorList>
    </citation>
    <scope>NUCLEOTIDE SEQUENCE [LARGE SCALE GENOMIC DNA]</scope>
    <source>
        <strain evidence="7 8">DSM 102030</strain>
    </source>
</reference>
<dbReference type="RefSeq" id="WP_184585045.1">
    <property type="nucleotide sequence ID" value="NZ_JACHJT010000002.1"/>
</dbReference>
<comment type="caution">
    <text evidence="7">The sequence shown here is derived from an EMBL/GenBank/DDBJ whole genome shotgun (WGS) entry which is preliminary data.</text>
</comment>
<comment type="catalytic activity">
    <reaction evidence="4">
        <text>a (3S)-3-hydroxyacyl-CoA = a (2E)-enoyl-CoA + H2O</text>
        <dbReference type="Rhea" id="RHEA:16105"/>
        <dbReference type="ChEBI" id="CHEBI:15377"/>
        <dbReference type="ChEBI" id="CHEBI:57318"/>
        <dbReference type="ChEBI" id="CHEBI:58856"/>
        <dbReference type="EC" id="4.2.1.17"/>
    </reaction>
</comment>
<gene>
    <name evidence="7" type="ORF">F4561_006188</name>
</gene>
<dbReference type="PANTHER" id="PTHR11941">
    <property type="entry name" value="ENOYL-COA HYDRATASE-RELATED"/>
    <property type="match status" value="1"/>
</dbReference>
<keyword evidence="3 7" id="KW-0456">Lyase</keyword>
<dbReference type="InterPro" id="IPR029045">
    <property type="entry name" value="ClpP/crotonase-like_dom_sf"/>
</dbReference>
<evidence type="ECO:0000256" key="6">
    <source>
        <dbReference type="SAM" id="MobiDB-lite"/>
    </source>
</evidence>
<protein>
    <recommendedName>
        <fullName evidence="2">enoyl-CoA hydratase</fullName>
        <ecNumber evidence="2">4.2.1.17</ecNumber>
    </recommendedName>
</protein>
<proteinExistence type="inferred from homology"/>
<dbReference type="InterPro" id="IPR001753">
    <property type="entry name" value="Enoyl-CoA_hydra/iso"/>
</dbReference>
<dbReference type="Gene3D" id="1.10.12.10">
    <property type="entry name" value="Lyase 2-enoyl-coa Hydratase, Chain A, domain 2"/>
    <property type="match status" value="1"/>
</dbReference>
<dbReference type="GO" id="GO:0006635">
    <property type="term" value="P:fatty acid beta-oxidation"/>
    <property type="evidence" value="ECO:0007669"/>
    <property type="project" value="TreeGrafter"/>
</dbReference>
<dbReference type="EC" id="4.2.1.17" evidence="2"/>
<dbReference type="Proteomes" id="UP000523007">
    <property type="component" value="Unassembled WGS sequence"/>
</dbReference>